<reference evidence="2 3" key="1">
    <citation type="submission" date="2018-08" db="EMBL/GenBank/DDBJ databases">
        <title>A genome reference for cultivated species of the human gut microbiota.</title>
        <authorList>
            <person name="Zou Y."/>
            <person name="Xue W."/>
            <person name="Luo G."/>
        </authorList>
    </citation>
    <scope>NUCLEOTIDE SEQUENCE [LARGE SCALE GENOMIC DNA]</scope>
    <source>
        <strain evidence="2 3">AF25-15</strain>
    </source>
</reference>
<evidence type="ECO:0000313" key="2">
    <source>
        <dbReference type="EMBL" id="RGR52506.1"/>
    </source>
</evidence>
<name>A0A395UZR2_9FIRM</name>
<gene>
    <name evidence="2" type="ORF">DWY38_14205</name>
</gene>
<feature type="transmembrane region" description="Helical" evidence="1">
    <location>
        <begin position="51"/>
        <end position="69"/>
    </location>
</feature>
<dbReference type="RefSeq" id="WP_118392562.1">
    <property type="nucleotide sequence ID" value="NZ_QRUJ01000021.1"/>
</dbReference>
<comment type="caution">
    <text evidence="2">The sequence shown here is derived from an EMBL/GenBank/DDBJ whole genome shotgun (WGS) entry which is preliminary data.</text>
</comment>
<evidence type="ECO:0000256" key="1">
    <source>
        <dbReference type="SAM" id="Phobius"/>
    </source>
</evidence>
<dbReference type="EMBL" id="QRUJ01000021">
    <property type="protein sequence ID" value="RGR52506.1"/>
    <property type="molecule type" value="Genomic_DNA"/>
</dbReference>
<keyword evidence="1" id="KW-1133">Transmembrane helix</keyword>
<protein>
    <submittedName>
        <fullName evidence="2">Uncharacterized protein</fullName>
    </submittedName>
</protein>
<proteinExistence type="predicted"/>
<dbReference type="AlphaFoldDB" id="A0A395UZR2"/>
<keyword evidence="1" id="KW-0472">Membrane</keyword>
<accession>A0A395UZR2</accession>
<evidence type="ECO:0000313" key="3">
    <source>
        <dbReference type="Proteomes" id="UP000266066"/>
    </source>
</evidence>
<keyword evidence="1" id="KW-0812">Transmembrane</keyword>
<dbReference type="Proteomes" id="UP000266066">
    <property type="component" value="Unassembled WGS sequence"/>
</dbReference>
<sequence length="74" mass="8362">MIDGYQEITVIGVIKRFIVGWFLGGLALTVYSCVKYREYIGTVFTDSVLSWINAIIPVVIWVFAINYIIKSGIN</sequence>
<feature type="transmembrane region" description="Helical" evidence="1">
    <location>
        <begin position="12"/>
        <end position="31"/>
    </location>
</feature>
<organism evidence="2 3">
    <name type="scientific">Agathobacter rectalis</name>
    <dbReference type="NCBI Taxonomy" id="39491"/>
    <lineage>
        <taxon>Bacteria</taxon>
        <taxon>Bacillati</taxon>
        <taxon>Bacillota</taxon>
        <taxon>Clostridia</taxon>
        <taxon>Lachnospirales</taxon>
        <taxon>Lachnospiraceae</taxon>
        <taxon>Agathobacter</taxon>
    </lineage>
</organism>